<keyword evidence="6" id="KW-0648">Protein biosynthesis</keyword>
<dbReference type="InterPro" id="IPR013155">
    <property type="entry name" value="M/V/L/I-tRNA-synth_anticd-bd"/>
</dbReference>
<evidence type="ECO:0000259" key="13">
    <source>
        <dbReference type="Pfam" id="PF10458"/>
    </source>
</evidence>
<dbReference type="InterPro" id="IPR033705">
    <property type="entry name" value="Anticodon_Ia_Val"/>
</dbReference>
<evidence type="ECO:0000256" key="3">
    <source>
        <dbReference type="ARBA" id="ARBA00022598"/>
    </source>
</evidence>
<evidence type="ECO:0000256" key="1">
    <source>
        <dbReference type="ARBA" id="ARBA00005594"/>
    </source>
</evidence>
<evidence type="ECO:0000256" key="8">
    <source>
        <dbReference type="ARBA" id="ARBA00029936"/>
    </source>
</evidence>
<dbReference type="Pfam" id="PF00133">
    <property type="entry name" value="tRNA-synt_1"/>
    <property type="match status" value="1"/>
</dbReference>
<dbReference type="Gene3D" id="1.10.287.380">
    <property type="entry name" value="Valyl-tRNA synthetase, C-terminal domain"/>
    <property type="match status" value="1"/>
</dbReference>
<dbReference type="STRING" id="38772.ENSGAGP00000007584"/>
<evidence type="ECO:0000313" key="15">
    <source>
        <dbReference type="Proteomes" id="UP000291020"/>
    </source>
</evidence>
<dbReference type="Ensembl" id="ENSGAGT00000008754.1">
    <property type="protein sequence ID" value="ENSGAGP00000007584.1"/>
    <property type="gene ID" value="ENSGAGG00000006067.1"/>
</dbReference>
<evidence type="ECO:0000256" key="9">
    <source>
        <dbReference type="ARBA" id="ARBA00047552"/>
    </source>
</evidence>
<reference evidence="14" key="3">
    <citation type="submission" date="2025-09" db="UniProtKB">
        <authorList>
            <consortium name="Ensembl"/>
        </authorList>
    </citation>
    <scope>IDENTIFICATION</scope>
</reference>
<sequence>MSKSLGNVIDPLDVISGITLEGLHAQLLESNLEPAEVERARQGQKSDYPAGIPECGTDALRFALCAYTSQGRDINLDVNRILGYRHFCNKLWNATKFAVRSLGAEFQPPPGPEPSGAESLIDRWILSRLSLAVELSDAGFRAYDFPGVTTAIYNFWLYELCDVYLVRGALGRGGADPWFCWRDGGLEGSVEFSLGIIRAVRSLRADYSLTRTRADCFLQCLDSGAADAASRCSAYIRSLSSSGLVRVLGPGEAPPAGCAVAVASDKCTVHLLLKGLIDAEKEIAKLSGKQGELQKQIDRLRERMETPDYGTKVPPKVQESDAAKLQQSQTELQKVTEAMETFQRMI</sequence>
<dbReference type="EC" id="6.1.1.9" evidence="2"/>
<keyword evidence="7" id="KW-0030">Aminoacyl-tRNA synthetase</keyword>
<comment type="catalytic activity">
    <reaction evidence="9">
        <text>tRNA(Val) + L-valine + ATP = L-valyl-tRNA(Val) + AMP + diphosphate</text>
        <dbReference type="Rhea" id="RHEA:10704"/>
        <dbReference type="Rhea" id="RHEA-COMP:9672"/>
        <dbReference type="Rhea" id="RHEA-COMP:9708"/>
        <dbReference type="ChEBI" id="CHEBI:30616"/>
        <dbReference type="ChEBI" id="CHEBI:33019"/>
        <dbReference type="ChEBI" id="CHEBI:57762"/>
        <dbReference type="ChEBI" id="CHEBI:78442"/>
        <dbReference type="ChEBI" id="CHEBI:78537"/>
        <dbReference type="ChEBI" id="CHEBI:456215"/>
        <dbReference type="EC" id="6.1.1.9"/>
    </reaction>
</comment>
<dbReference type="InterPro" id="IPR002300">
    <property type="entry name" value="aa-tRNA-synth_Ia"/>
</dbReference>
<dbReference type="GO" id="GO:0004832">
    <property type="term" value="F:valine-tRNA ligase activity"/>
    <property type="evidence" value="ECO:0007669"/>
    <property type="project" value="UniProtKB-EC"/>
</dbReference>
<feature type="domain" description="Valyl-tRNA synthetase tRNA-binding arm" evidence="13">
    <location>
        <begin position="278"/>
        <end position="340"/>
    </location>
</feature>
<dbReference type="SUPFAM" id="SSF46589">
    <property type="entry name" value="tRNA-binding arm"/>
    <property type="match status" value="1"/>
</dbReference>
<evidence type="ECO:0000256" key="10">
    <source>
        <dbReference type="SAM" id="Coils"/>
    </source>
</evidence>
<accession>A0A452GZ80</accession>
<dbReference type="PANTHER" id="PTHR11946:SF109">
    <property type="entry name" value="VALINE--TRNA LIGASE"/>
    <property type="match status" value="1"/>
</dbReference>
<keyword evidence="5" id="KW-0067">ATP-binding</keyword>
<evidence type="ECO:0000256" key="5">
    <source>
        <dbReference type="ARBA" id="ARBA00022840"/>
    </source>
</evidence>
<feature type="domain" description="Methionyl/Valyl/Leucyl/Isoleucyl-tRNA synthetase anticodon-binding" evidence="12">
    <location>
        <begin position="122"/>
        <end position="165"/>
    </location>
</feature>
<evidence type="ECO:0000256" key="2">
    <source>
        <dbReference type="ARBA" id="ARBA00013169"/>
    </source>
</evidence>
<evidence type="ECO:0000256" key="6">
    <source>
        <dbReference type="ARBA" id="ARBA00022917"/>
    </source>
</evidence>
<feature type="coiled-coil region" evidence="10">
    <location>
        <begin position="276"/>
        <end position="345"/>
    </location>
</feature>
<dbReference type="AlphaFoldDB" id="A0A452GZ80"/>
<dbReference type="InterPro" id="IPR002303">
    <property type="entry name" value="Valyl-tRNA_ligase"/>
</dbReference>
<dbReference type="Proteomes" id="UP000291020">
    <property type="component" value="Unassembled WGS sequence"/>
</dbReference>
<dbReference type="InterPro" id="IPR019499">
    <property type="entry name" value="Val-tRNA_synth_tRNA-bd"/>
</dbReference>
<keyword evidence="3" id="KW-0436">Ligase</keyword>
<dbReference type="SUPFAM" id="SSF52374">
    <property type="entry name" value="Nucleotidylyl transferase"/>
    <property type="match status" value="1"/>
</dbReference>
<dbReference type="GO" id="GO:0005829">
    <property type="term" value="C:cytosol"/>
    <property type="evidence" value="ECO:0007669"/>
    <property type="project" value="TreeGrafter"/>
</dbReference>
<comment type="similarity">
    <text evidence="1">Belongs to the class-I aminoacyl-tRNA synthetase family.</text>
</comment>
<dbReference type="Pfam" id="PF08264">
    <property type="entry name" value="Anticodon_1"/>
    <property type="match status" value="1"/>
</dbReference>
<proteinExistence type="inferred from homology"/>
<keyword evidence="10" id="KW-0175">Coiled coil</keyword>
<organism evidence="14 15">
    <name type="scientific">Gopherus agassizii</name>
    <name type="common">Agassiz's desert tortoise</name>
    <dbReference type="NCBI Taxonomy" id="38772"/>
    <lineage>
        <taxon>Eukaryota</taxon>
        <taxon>Metazoa</taxon>
        <taxon>Chordata</taxon>
        <taxon>Craniata</taxon>
        <taxon>Vertebrata</taxon>
        <taxon>Euteleostomi</taxon>
        <taxon>Archelosauria</taxon>
        <taxon>Testudinata</taxon>
        <taxon>Testudines</taxon>
        <taxon>Cryptodira</taxon>
        <taxon>Durocryptodira</taxon>
        <taxon>Testudinoidea</taxon>
        <taxon>Testudinidae</taxon>
        <taxon>Gopherus</taxon>
    </lineage>
</organism>
<dbReference type="FunFam" id="1.10.287.380:FF:000002">
    <property type="entry name" value="Valine--tRNA ligase"/>
    <property type="match status" value="1"/>
</dbReference>
<name>A0A452GZ80_9SAUR</name>
<evidence type="ECO:0000259" key="12">
    <source>
        <dbReference type="Pfam" id="PF08264"/>
    </source>
</evidence>
<keyword evidence="4" id="KW-0547">Nucleotide-binding</keyword>
<dbReference type="Pfam" id="PF10458">
    <property type="entry name" value="Val_tRNA-synt_C"/>
    <property type="match status" value="1"/>
</dbReference>
<evidence type="ECO:0000259" key="11">
    <source>
        <dbReference type="Pfam" id="PF00133"/>
    </source>
</evidence>
<evidence type="ECO:0000313" key="14">
    <source>
        <dbReference type="Ensembl" id="ENSGAGP00000007584.1"/>
    </source>
</evidence>
<feature type="domain" description="Aminoacyl-tRNA synthetase class Ia" evidence="11">
    <location>
        <begin position="1"/>
        <end position="77"/>
    </location>
</feature>
<reference evidence="14" key="2">
    <citation type="submission" date="2025-08" db="UniProtKB">
        <authorList>
            <consortium name="Ensembl"/>
        </authorList>
    </citation>
    <scope>IDENTIFICATION</scope>
</reference>
<dbReference type="PANTHER" id="PTHR11946">
    <property type="entry name" value="VALYL-TRNA SYNTHETASES"/>
    <property type="match status" value="1"/>
</dbReference>
<dbReference type="Gene3D" id="1.10.730.10">
    <property type="entry name" value="Isoleucyl-tRNA Synthetase, Domain 1"/>
    <property type="match status" value="1"/>
</dbReference>
<dbReference type="InterPro" id="IPR009080">
    <property type="entry name" value="tRNAsynth_Ia_anticodon-bd"/>
</dbReference>
<dbReference type="CDD" id="cd07962">
    <property type="entry name" value="Anticodon_Ia_Val"/>
    <property type="match status" value="1"/>
</dbReference>
<dbReference type="GO" id="GO:0005524">
    <property type="term" value="F:ATP binding"/>
    <property type="evidence" value="ECO:0007669"/>
    <property type="project" value="UniProtKB-KW"/>
</dbReference>
<dbReference type="InterPro" id="IPR010978">
    <property type="entry name" value="tRNA-bd_arm"/>
</dbReference>
<dbReference type="InterPro" id="IPR037118">
    <property type="entry name" value="Val-tRNA_synth_C_sf"/>
</dbReference>
<keyword evidence="15" id="KW-1185">Reference proteome</keyword>
<evidence type="ECO:0000256" key="7">
    <source>
        <dbReference type="ARBA" id="ARBA00023146"/>
    </source>
</evidence>
<reference evidence="15" key="1">
    <citation type="journal article" date="2017" name="PLoS ONE">
        <title>The Agassiz's desert tortoise genome provides a resource for the conservation of a threatened species.</title>
        <authorList>
            <person name="Tollis M."/>
            <person name="DeNardo D.F."/>
            <person name="Cornelius J.A."/>
            <person name="Dolby G.A."/>
            <person name="Edwards T."/>
            <person name="Henen B.T."/>
            <person name="Karl A.E."/>
            <person name="Murphy R.W."/>
            <person name="Kusumi K."/>
        </authorList>
    </citation>
    <scope>NUCLEOTIDE SEQUENCE [LARGE SCALE GENOMIC DNA]</scope>
</reference>
<protein>
    <recommendedName>
        <fullName evidence="2">valine--tRNA ligase</fullName>
        <ecNumber evidence="2">6.1.1.9</ecNumber>
    </recommendedName>
    <alternativeName>
        <fullName evidence="8">Valyl-tRNA synthetase</fullName>
    </alternativeName>
</protein>
<dbReference type="GO" id="GO:0006438">
    <property type="term" value="P:valyl-tRNA aminoacylation"/>
    <property type="evidence" value="ECO:0007669"/>
    <property type="project" value="InterPro"/>
</dbReference>
<evidence type="ECO:0000256" key="4">
    <source>
        <dbReference type="ARBA" id="ARBA00022741"/>
    </source>
</evidence>
<dbReference type="SUPFAM" id="SSF47323">
    <property type="entry name" value="Anticodon-binding domain of a subclass of class I aminoacyl-tRNA synthetases"/>
    <property type="match status" value="1"/>
</dbReference>